<dbReference type="EMBL" id="FOCF01000003">
    <property type="protein sequence ID" value="SEM91977.1"/>
    <property type="molecule type" value="Genomic_DNA"/>
</dbReference>
<reference evidence="3" key="1">
    <citation type="submission" date="2016-10" db="EMBL/GenBank/DDBJ databases">
        <authorList>
            <person name="Varghese N."/>
            <person name="Submissions S."/>
        </authorList>
    </citation>
    <scope>NUCLEOTIDE SEQUENCE [LARGE SCALE GENOMIC DNA]</scope>
    <source>
        <strain evidence="3">S6-262</strain>
    </source>
</reference>
<feature type="transmembrane region" description="Helical" evidence="1">
    <location>
        <begin position="42"/>
        <end position="64"/>
    </location>
</feature>
<accession>A0A1H8CCZ5</accession>
<dbReference type="STRING" id="1166340.SAMN05192583_1522"/>
<evidence type="ECO:0000313" key="2">
    <source>
        <dbReference type="EMBL" id="SEM91977.1"/>
    </source>
</evidence>
<organism evidence="2 3">
    <name type="scientific">Sphingomonas gellani</name>
    <dbReference type="NCBI Taxonomy" id="1166340"/>
    <lineage>
        <taxon>Bacteria</taxon>
        <taxon>Pseudomonadati</taxon>
        <taxon>Pseudomonadota</taxon>
        <taxon>Alphaproteobacteria</taxon>
        <taxon>Sphingomonadales</taxon>
        <taxon>Sphingomonadaceae</taxon>
        <taxon>Sphingomonas</taxon>
    </lineage>
</organism>
<protein>
    <submittedName>
        <fullName evidence="2">Uncharacterized protein</fullName>
    </submittedName>
</protein>
<keyword evidence="1" id="KW-1133">Transmembrane helix</keyword>
<sequence>MAAIGCTSGLLTGVALTLAMVARALGDPAGPPPHASAAFDQGLAVAWIVAPFVIAFAVGALFMWKRS</sequence>
<proteinExistence type="predicted"/>
<name>A0A1H8CCZ5_9SPHN</name>
<evidence type="ECO:0000313" key="3">
    <source>
        <dbReference type="Proteomes" id="UP000199206"/>
    </source>
</evidence>
<gene>
    <name evidence="2" type="ORF">SAMN05192583_1522</name>
</gene>
<keyword evidence="1" id="KW-0472">Membrane</keyword>
<keyword evidence="1" id="KW-0812">Transmembrane</keyword>
<dbReference type="AlphaFoldDB" id="A0A1H8CCZ5"/>
<evidence type="ECO:0000256" key="1">
    <source>
        <dbReference type="SAM" id="Phobius"/>
    </source>
</evidence>
<dbReference type="Proteomes" id="UP000199206">
    <property type="component" value="Unassembled WGS sequence"/>
</dbReference>
<keyword evidence="3" id="KW-1185">Reference proteome</keyword>